<dbReference type="EMBL" id="DS268576">
    <property type="protein sequence ID" value="EFO91146.1"/>
    <property type="molecule type" value="Genomic_DNA"/>
</dbReference>
<keyword evidence="3" id="KW-1185">Reference proteome</keyword>
<evidence type="ECO:0000313" key="3">
    <source>
        <dbReference type="Proteomes" id="UP000008281"/>
    </source>
</evidence>
<dbReference type="HOGENOM" id="CLU_570164_0_0_1"/>
<dbReference type="OrthoDB" id="5874429at2759"/>
<organism evidence="3">
    <name type="scientific">Caenorhabditis remanei</name>
    <name type="common">Caenorhabditis vulgaris</name>
    <dbReference type="NCBI Taxonomy" id="31234"/>
    <lineage>
        <taxon>Eukaryota</taxon>
        <taxon>Metazoa</taxon>
        <taxon>Ecdysozoa</taxon>
        <taxon>Nematoda</taxon>
        <taxon>Chromadorea</taxon>
        <taxon>Rhabditida</taxon>
        <taxon>Rhabditina</taxon>
        <taxon>Rhabditomorpha</taxon>
        <taxon>Rhabditoidea</taxon>
        <taxon>Rhabditidae</taxon>
        <taxon>Peloderinae</taxon>
        <taxon>Caenorhabditis</taxon>
    </lineage>
</organism>
<dbReference type="AlphaFoldDB" id="E3NAK7"/>
<protein>
    <submittedName>
        <fullName evidence="2">CRE-ZIP-1 protein</fullName>
    </submittedName>
</protein>
<dbReference type="InParanoid" id="E3NAK7"/>
<evidence type="ECO:0000256" key="1">
    <source>
        <dbReference type="SAM" id="Coils"/>
    </source>
</evidence>
<dbReference type="OMA" id="KNCVARK"/>
<accession>E3NAK7</accession>
<proteinExistence type="predicted"/>
<dbReference type="eggNOG" id="ENOG502THZP">
    <property type="taxonomic scope" value="Eukaryota"/>
</dbReference>
<feature type="coiled-coil region" evidence="1">
    <location>
        <begin position="229"/>
        <end position="280"/>
    </location>
</feature>
<keyword evidence="1" id="KW-0175">Coiled coil</keyword>
<dbReference type="STRING" id="31234.E3NAK7"/>
<sequence length="438" mass="50209">MNNQNDNIEDIDLGVPPELMEMEIPADIMDTCNKTVFNEVPGIIECEGSVAEVDILDLDAPVLHNNQQDEFLMEFNPEKPIIAYPNDMTLTELNGGRVTDENFGFECEEEKTLIDLDNVHSNPPPYAAGYGQNQEMGMNQQFEELGLEQKPDYYAYQQAEQTPTLIYRAEFEQEQQYVQPVYLEDQKAFYLENEQNLARRDASNEYNHAQIRSKLGLTTKTAWGTVVFVERLSKAEKEARKKAQNKENAKNCVARKNNGKKELQANLPHLQNNANIMENQNEIQENGLLAVYNDVIYPSYQNNSQFGSTEQFAEQLRDQKEYVCEEILDNNGFELHALEKDHKETKAKFDEISSKNGEEGVPQNTFASRKSRAKTASELAELRYQTKLVEIEILKKEAVGQVLEGFTSEINQILERLGEKKLPEKIFYEGLMEQFEPS</sequence>
<dbReference type="FunCoup" id="E3NAK7">
    <property type="interactions" value="1547"/>
</dbReference>
<dbReference type="Proteomes" id="UP000008281">
    <property type="component" value="Unassembled WGS sequence"/>
</dbReference>
<gene>
    <name evidence="2" type="primary">Cre-zip-1</name>
    <name evidence="2" type="ORF">CRE_30157</name>
</gene>
<reference evidence="2" key="1">
    <citation type="submission" date="2007-07" db="EMBL/GenBank/DDBJ databases">
        <title>PCAP assembly of the Caenorhabditis remanei genome.</title>
        <authorList>
            <consortium name="The Caenorhabditis remanei Sequencing Consortium"/>
            <person name="Wilson R.K."/>
        </authorList>
    </citation>
    <scope>NUCLEOTIDE SEQUENCE [LARGE SCALE GENOMIC DNA]</scope>
    <source>
        <strain evidence="2">PB4641</strain>
    </source>
</reference>
<evidence type="ECO:0000313" key="2">
    <source>
        <dbReference type="EMBL" id="EFO91146.1"/>
    </source>
</evidence>
<name>E3NAK7_CAERE</name>